<dbReference type="Gene3D" id="1.10.555.10">
    <property type="entry name" value="Rho GTPase activation protein"/>
    <property type="match status" value="1"/>
</dbReference>
<evidence type="ECO:0000256" key="2">
    <source>
        <dbReference type="PROSITE-ProRule" id="PRU00192"/>
    </source>
</evidence>
<evidence type="ECO:0000256" key="3">
    <source>
        <dbReference type="SAM" id="MobiDB-lite"/>
    </source>
</evidence>
<keyword evidence="7" id="KW-1185">Reference proteome</keyword>
<feature type="domain" description="Rho-GAP" evidence="5">
    <location>
        <begin position="7"/>
        <end position="193"/>
    </location>
</feature>
<dbReference type="InterPro" id="IPR008936">
    <property type="entry name" value="Rho_GTPase_activation_prot"/>
</dbReference>
<dbReference type="InterPro" id="IPR001452">
    <property type="entry name" value="SH3_domain"/>
</dbReference>
<dbReference type="SMART" id="SM00324">
    <property type="entry name" value="RhoGAP"/>
    <property type="match status" value="1"/>
</dbReference>
<feature type="compositionally biased region" description="Basic and acidic residues" evidence="3">
    <location>
        <begin position="248"/>
        <end position="290"/>
    </location>
</feature>
<dbReference type="PROSITE" id="PS50238">
    <property type="entry name" value="RHOGAP"/>
    <property type="match status" value="1"/>
</dbReference>
<feature type="region of interest" description="Disordered" evidence="3">
    <location>
        <begin position="212"/>
        <end position="231"/>
    </location>
</feature>
<proteinExistence type="predicted"/>
<accession>A0ABQ5KN78</accession>
<dbReference type="EMBL" id="BQXS01010240">
    <property type="protein sequence ID" value="GKT33406.1"/>
    <property type="molecule type" value="Genomic_DNA"/>
</dbReference>
<name>A0ABQ5KN78_9EUKA</name>
<comment type="caution">
    <text evidence="6">The sequence shown here is derived from an EMBL/GenBank/DDBJ whole genome shotgun (WGS) entry which is preliminary data.</text>
</comment>
<feature type="region of interest" description="Disordered" evidence="3">
    <location>
        <begin position="248"/>
        <end position="312"/>
    </location>
</feature>
<organism evidence="6 7">
    <name type="scientific">Aduncisulcus paluster</name>
    <dbReference type="NCBI Taxonomy" id="2918883"/>
    <lineage>
        <taxon>Eukaryota</taxon>
        <taxon>Metamonada</taxon>
        <taxon>Carpediemonas-like organisms</taxon>
        <taxon>Aduncisulcus</taxon>
    </lineage>
</organism>
<dbReference type="CDD" id="cd00159">
    <property type="entry name" value="RhoGAP"/>
    <property type="match status" value="1"/>
</dbReference>
<dbReference type="SUPFAM" id="SSF48350">
    <property type="entry name" value="GTPase activation domain, GAP"/>
    <property type="match status" value="1"/>
</dbReference>
<dbReference type="SUPFAM" id="SSF50044">
    <property type="entry name" value="SH3-domain"/>
    <property type="match status" value="1"/>
</dbReference>
<gene>
    <name evidence="6" type="ORF">ADUPG1_007327</name>
</gene>
<dbReference type="Pfam" id="PF00018">
    <property type="entry name" value="SH3_1"/>
    <property type="match status" value="1"/>
</dbReference>
<reference evidence="6" key="1">
    <citation type="submission" date="2022-03" db="EMBL/GenBank/DDBJ databases">
        <title>Draft genome sequence of Aduncisulcus paluster, a free-living microaerophilic Fornicata.</title>
        <authorList>
            <person name="Yuyama I."/>
            <person name="Kume K."/>
            <person name="Tamura T."/>
            <person name="Inagaki Y."/>
            <person name="Hashimoto T."/>
        </authorList>
    </citation>
    <scope>NUCLEOTIDE SEQUENCE</scope>
    <source>
        <strain evidence="6">NY0171</strain>
    </source>
</reference>
<evidence type="ECO:0000313" key="6">
    <source>
        <dbReference type="EMBL" id="GKT33406.1"/>
    </source>
</evidence>
<dbReference type="PANTHER" id="PTHR45808:SF2">
    <property type="entry name" value="RHO GTPASE-ACTIVATING PROTEIN 68F"/>
    <property type="match status" value="1"/>
</dbReference>
<dbReference type="InterPro" id="IPR036028">
    <property type="entry name" value="SH3-like_dom_sf"/>
</dbReference>
<evidence type="ECO:0000259" key="4">
    <source>
        <dbReference type="PROSITE" id="PS50002"/>
    </source>
</evidence>
<dbReference type="Gene3D" id="2.30.30.40">
    <property type="entry name" value="SH3 Domains"/>
    <property type="match status" value="1"/>
</dbReference>
<dbReference type="CDD" id="cd11856">
    <property type="entry name" value="SH3_p47phox_like"/>
    <property type="match status" value="1"/>
</dbReference>
<dbReference type="InterPro" id="IPR000198">
    <property type="entry name" value="RhoGAP_dom"/>
</dbReference>
<evidence type="ECO:0000313" key="7">
    <source>
        <dbReference type="Proteomes" id="UP001057375"/>
    </source>
</evidence>
<dbReference type="PROSITE" id="PS50002">
    <property type="entry name" value="SH3"/>
    <property type="match status" value="1"/>
</dbReference>
<keyword evidence="1 2" id="KW-0728">SH3 domain</keyword>
<protein>
    <submittedName>
        <fullName evidence="6">Uncharacterized protein</fullName>
    </submittedName>
</protein>
<feature type="compositionally biased region" description="Low complexity" evidence="3">
    <location>
        <begin position="298"/>
        <end position="312"/>
    </location>
</feature>
<evidence type="ECO:0000259" key="5">
    <source>
        <dbReference type="PROSITE" id="PS50238"/>
    </source>
</evidence>
<dbReference type="Pfam" id="PF00620">
    <property type="entry name" value="RhoGAP"/>
    <property type="match status" value="1"/>
</dbReference>
<dbReference type="PANTHER" id="PTHR45808">
    <property type="entry name" value="RHO GTPASE-ACTIVATING PROTEIN 68F"/>
    <property type="match status" value="1"/>
</dbReference>
<evidence type="ECO:0000256" key="1">
    <source>
        <dbReference type="ARBA" id="ARBA00022443"/>
    </source>
</evidence>
<dbReference type="SMART" id="SM00326">
    <property type="entry name" value="SH3"/>
    <property type="match status" value="1"/>
</dbReference>
<feature type="domain" description="SH3" evidence="4">
    <location>
        <begin position="315"/>
        <end position="375"/>
    </location>
</feature>
<dbReference type="Proteomes" id="UP001057375">
    <property type="component" value="Unassembled WGS sequence"/>
</dbReference>
<sequence>MSKTYGIELKEIFERCDNSIPPFFIEGCQWLMKNGMKTEGLFRIPARNKDLQTWREKLDENPATSINSVTSPHLVAGILSYFLRELPTPLFPSWMFYRLHSAVEMDNPRRFAEVLCTLPGPHLALVRTFFPILFELSIHQKDTLMAPVAISACFLPILLTHPQGQVVLIMQAEYREQGRAILENLVSKWKEIEEHIVELIKSFEVKITMKVRKPRRPGQTEEEDVRDDFKKKKEDDIRTIERTRKAMEEALTKEEEESKLKKAHDEKESERRTQLERERSAVKREQEKTRALVVPAHSTQSSSSVCKTTSSTPKLNKTTHIMKYPFVAEGKGEISVKKDEKICVRKKLESGWWLVKKKNGKKGYVPGSHCEKIIKHF</sequence>